<reference evidence="9 10" key="1">
    <citation type="submission" date="2024-02" db="EMBL/GenBank/DDBJ databases">
        <title>First draft genome assembly of two strains of Seiridium cardinale.</title>
        <authorList>
            <person name="Emiliani G."/>
            <person name="Scali E."/>
        </authorList>
    </citation>
    <scope>NUCLEOTIDE SEQUENCE [LARGE SCALE GENOMIC DNA]</scope>
    <source>
        <strain evidence="9 10">BM-138-000479</strain>
    </source>
</reference>
<feature type="transmembrane region" description="Helical" evidence="7">
    <location>
        <begin position="6"/>
        <end position="25"/>
    </location>
</feature>
<dbReference type="PANTHER" id="PTHR33048:SF47">
    <property type="entry name" value="INTEGRAL MEMBRANE PROTEIN-RELATED"/>
    <property type="match status" value="1"/>
</dbReference>
<feature type="transmembrane region" description="Helical" evidence="7">
    <location>
        <begin position="41"/>
        <end position="61"/>
    </location>
</feature>
<dbReference type="Pfam" id="PF20684">
    <property type="entry name" value="Fung_rhodopsin"/>
    <property type="match status" value="1"/>
</dbReference>
<evidence type="ECO:0000256" key="2">
    <source>
        <dbReference type="ARBA" id="ARBA00022692"/>
    </source>
</evidence>
<accession>A0ABR2XEC2</accession>
<gene>
    <name evidence="9" type="ORF">SCAR479_11245</name>
</gene>
<keyword evidence="2 7" id="KW-0812">Transmembrane</keyword>
<name>A0ABR2XEC2_9PEZI</name>
<sequence>MSALVAELWTWLAVTIVVVIARILSRRMLYGSFGKLQIDDFIMVLAVVAAIVLSVGVYILTYTPSNLIRDSDEVDLTPDGIALREYGSKMVIVVEQMQIFVIWSVKVCLLIMYSRLTTSLKQNLFVKITAGYTALGFVVMEILFFAAWCRPFWHYWQVPTDNINCSMERDHLITNTVFNISSDLMIIALPMPVFFKAQLPPKRKAVLIGVFALGIFTILSAILSKAYSFGDPYGTDWIVWYIREANTAIIVANLPFTWTLLQRIFNLRSFHGKSTGNTPAATSRFRSTYGNLTSHNRAGDKRKDDSDVSPSESQEQINGYGIALKIYQQNEVHITSEEVDARSGHQTPPEGIPASAGASFAVNGNPTRHENDDMSSTQEADMGTVTTVGRGL</sequence>
<keyword evidence="10" id="KW-1185">Reference proteome</keyword>
<protein>
    <recommendedName>
        <fullName evidence="8">Rhodopsin domain-containing protein</fullName>
    </recommendedName>
</protein>
<evidence type="ECO:0000256" key="6">
    <source>
        <dbReference type="SAM" id="MobiDB-lite"/>
    </source>
</evidence>
<comment type="subcellular location">
    <subcellularLocation>
        <location evidence="1">Membrane</location>
        <topology evidence="1">Multi-pass membrane protein</topology>
    </subcellularLocation>
</comment>
<evidence type="ECO:0000259" key="8">
    <source>
        <dbReference type="Pfam" id="PF20684"/>
    </source>
</evidence>
<evidence type="ECO:0000256" key="4">
    <source>
        <dbReference type="ARBA" id="ARBA00023136"/>
    </source>
</evidence>
<feature type="transmembrane region" description="Helical" evidence="7">
    <location>
        <begin position="240"/>
        <end position="261"/>
    </location>
</feature>
<evidence type="ECO:0000256" key="3">
    <source>
        <dbReference type="ARBA" id="ARBA00022989"/>
    </source>
</evidence>
<feature type="transmembrane region" description="Helical" evidence="7">
    <location>
        <begin position="207"/>
        <end position="228"/>
    </location>
</feature>
<comment type="similarity">
    <text evidence="5">Belongs to the SAT4 family.</text>
</comment>
<feature type="domain" description="Rhodopsin" evidence="8">
    <location>
        <begin position="22"/>
        <end position="263"/>
    </location>
</feature>
<evidence type="ECO:0000256" key="5">
    <source>
        <dbReference type="ARBA" id="ARBA00038359"/>
    </source>
</evidence>
<organism evidence="9 10">
    <name type="scientific">Seiridium cardinale</name>
    <dbReference type="NCBI Taxonomy" id="138064"/>
    <lineage>
        <taxon>Eukaryota</taxon>
        <taxon>Fungi</taxon>
        <taxon>Dikarya</taxon>
        <taxon>Ascomycota</taxon>
        <taxon>Pezizomycotina</taxon>
        <taxon>Sordariomycetes</taxon>
        <taxon>Xylariomycetidae</taxon>
        <taxon>Amphisphaeriales</taxon>
        <taxon>Sporocadaceae</taxon>
        <taxon>Seiridium</taxon>
    </lineage>
</organism>
<feature type="transmembrane region" description="Helical" evidence="7">
    <location>
        <begin position="124"/>
        <end position="148"/>
    </location>
</feature>
<dbReference type="Proteomes" id="UP001465668">
    <property type="component" value="Unassembled WGS sequence"/>
</dbReference>
<keyword evidence="3 7" id="KW-1133">Transmembrane helix</keyword>
<evidence type="ECO:0000313" key="10">
    <source>
        <dbReference type="Proteomes" id="UP001465668"/>
    </source>
</evidence>
<feature type="compositionally biased region" description="Polar residues" evidence="6">
    <location>
        <begin position="374"/>
        <end position="392"/>
    </location>
</feature>
<evidence type="ECO:0000256" key="7">
    <source>
        <dbReference type="SAM" id="Phobius"/>
    </source>
</evidence>
<feature type="transmembrane region" description="Helical" evidence="7">
    <location>
        <begin position="90"/>
        <end position="112"/>
    </location>
</feature>
<feature type="region of interest" description="Disordered" evidence="6">
    <location>
        <begin position="338"/>
        <end position="392"/>
    </location>
</feature>
<comment type="caution">
    <text evidence="9">The sequence shown here is derived from an EMBL/GenBank/DDBJ whole genome shotgun (WGS) entry which is preliminary data.</text>
</comment>
<feature type="compositionally biased region" description="Polar residues" evidence="6">
    <location>
        <begin position="274"/>
        <end position="296"/>
    </location>
</feature>
<dbReference type="PANTHER" id="PTHR33048">
    <property type="entry name" value="PTH11-LIKE INTEGRAL MEMBRANE PROTEIN (AFU_ORTHOLOGUE AFUA_5G11245)"/>
    <property type="match status" value="1"/>
</dbReference>
<evidence type="ECO:0000313" key="9">
    <source>
        <dbReference type="EMBL" id="KAK9772082.1"/>
    </source>
</evidence>
<proteinExistence type="inferred from homology"/>
<dbReference type="InterPro" id="IPR052337">
    <property type="entry name" value="SAT4-like"/>
</dbReference>
<dbReference type="EMBL" id="JARVKM010000066">
    <property type="protein sequence ID" value="KAK9772082.1"/>
    <property type="molecule type" value="Genomic_DNA"/>
</dbReference>
<dbReference type="InterPro" id="IPR049326">
    <property type="entry name" value="Rhodopsin_dom_fungi"/>
</dbReference>
<evidence type="ECO:0000256" key="1">
    <source>
        <dbReference type="ARBA" id="ARBA00004141"/>
    </source>
</evidence>
<keyword evidence="4 7" id="KW-0472">Membrane</keyword>
<feature type="region of interest" description="Disordered" evidence="6">
    <location>
        <begin position="274"/>
        <end position="314"/>
    </location>
</feature>
<feature type="compositionally biased region" description="Basic and acidic residues" evidence="6">
    <location>
        <begin position="297"/>
        <end position="306"/>
    </location>
</feature>